<dbReference type="PANTHER" id="PTHR11360:SF317">
    <property type="entry name" value="MAJOR FACILITATOR SUPERFAMILY (MFS) PROFILE DOMAIN-CONTAINING PROTEIN-RELATED"/>
    <property type="match status" value="1"/>
</dbReference>
<keyword evidence="5 6" id="KW-0472">Membrane</keyword>
<evidence type="ECO:0000313" key="9">
    <source>
        <dbReference type="EMBL" id="QKS57767.1"/>
    </source>
</evidence>
<organism evidence="8 10">
    <name type="scientific">Paenibacillus barcinonensis</name>
    <dbReference type="NCBI Taxonomy" id="198119"/>
    <lineage>
        <taxon>Bacteria</taxon>
        <taxon>Bacillati</taxon>
        <taxon>Bacillota</taxon>
        <taxon>Bacilli</taxon>
        <taxon>Bacillales</taxon>
        <taxon>Paenibacillaceae</taxon>
        <taxon>Paenibacillus</taxon>
    </lineage>
</organism>
<dbReference type="SUPFAM" id="SSF103473">
    <property type="entry name" value="MFS general substrate transporter"/>
    <property type="match status" value="1"/>
</dbReference>
<dbReference type="Pfam" id="PF07690">
    <property type="entry name" value="MFS_1"/>
    <property type="match status" value="1"/>
</dbReference>
<dbReference type="PROSITE" id="PS50850">
    <property type="entry name" value="MFS"/>
    <property type="match status" value="1"/>
</dbReference>
<feature type="transmembrane region" description="Helical" evidence="6">
    <location>
        <begin position="137"/>
        <end position="158"/>
    </location>
</feature>
<evidence type="ECO:0000256" key="4">
    <source>
        <dbReference type="ARBA" id="ARBA00022989"/>
    </source>
</evidence>
<protein>
    <submittedName>
        <fullName evidence="9">OFA family MFS transporter</fullName>
    </submittedName>
    <submittedName>
        <fullName evidence="8">Sugar phosphate permease</fullName>
    </submittedName>
</protein>
<dbReference type="Proteomes" id="UP000509327">
    <property type="component" value="Chromosome"/>
</dbReference>
<evidence type="ECO:0000256" key="1">
    <source>
        <dbReference type="ARBA" id="ARBA00004651"/>
    </source>
</evidence>
<feature type="transmembrane region" description="Helical" evidence="6">
    <location>
        <begin position="384"/>
        <end position="406"/>
    </location>
</feature>
<dbReference type="PANTHER" id="PTHR11360">
    <property type="entry name" value="MONOCARBOXYLATE TRANSPORTER"/>
    <property type="match status" value="1"/>
</dbReference>
<dbReference type="InterPro" id="IPR020846">
    <property type="entry name" value="MFS_dom"/>
</dbReference>
<sequence>MELTKKRWIILIASCFINLCIGSIYAWSVFAAPMAAYLSSLTGRTLTPGDLAIVFTICNSVGPITMISGGWINDRFGPKKVILVGGILFGGGMILSGFATSVGFLVFAYGIVLGLGTGMIYGCTISNSIKFFPDKRGLVGGVTTAAYGLSSVIIPPIANMFISNSGVTSAFFIIGTAFLIIICVASFFIEKCPADFVPTGWTPQAANVGRTLKEDKNWKGMLASPIFYVMILLLISGAFAGLMCVSQASPIAQKMVGLSAAAATTVVSVLALFNTGGRILAGYVSDKIGRVNTLAITSLLSVAGLVLLYLSGESSVVTFYMGISMIGLSFGALMGVFPGFTADQFGAKNNSVNYGIMFIGFALAGYFGPSIMRSVYSADGSYQRAFVIAAICGLTGFILTFVYKWAVKRQDHKTMSPPNVMAN</sequence>
<dbReference type="InterPro" id="IPR036259">
    <property type="entry name" value="MFS_trans_sf"/>
</dbReference>
<feature type="transmembrane region" description="Helical" evidence="6">
    <location>
        <begin position="106"/>
        <end position="125"/>
    </location>
</feature>
<dbReference type="InterPro" id="IPR050327">
    <property type="entry name" value="Proton-linked_MCT"/>
</dbReference>
<feature type="transmembrane region" description="Helical" evidence="6">
    <location>
        <begin position="255"/>
        <end position="273"/>
    </location>
</feature>
<feature type="domain" description="Major facilitator superfamily (MFS) profile" evidence="7">
    <location>
        <begin position="6"/>
        <end position="408"/>
    </location>
</feature>
<dbReference type="OrthoDB" id="9793415at2"/>
<keyword evidence="11" id="KW-1185">Reference proteome</keyword>
<dbReference type="AlphaFoldDB" id="A0A2V4WM95"/>
<feature type="transmembrane region" description="Helical" evidence="6">
    <location>
        <begin position="170"/>
        <end position="189"/>
    </location>
</feature>
<accession>A0A2V4WM95</accession>
<dbReference type="RefSeq" id="WP_110896970.1">
    <property type="nucleotide sequence ID" value="NZ_CP054614.1"/>
</dbReference>
<dbReference type="InterPro" id="IPR011701">
    <property type="entry name" value="MFS"/>
</dbReference>
<reference evidence="8 10" key="1">
    <citation type="submission" date="2018-06" db="EMBL/GenBank/DDBJ databases">
        <title>Genomic Encyclopedia of Type Strains, Phase III (KMG-III): the genomes of soil and plant-associated and newly described type strains.</title>
        <authorList>
            <person name="Whitman W."/>
        </authorList>
    </citation>
    <scope>NUCLEOTIDE SEQUENCE [LARGE SCALE GENOMIC DNA]</scope>
    <source>
        <strain evidence="8 10">CECT 7022</strain>
    </source>
</reference>
<evidence type="ECO:0000256" key="3">
    <source>
        <dbReference type="ARBA" id="ARBA00022692"/>
    </source>
</evidence>
<dbReference type="CDD" id="cd17353">
    <property type="entry name" value="MFS_OFA_like"/>
    <property type="match status" value="1"/>
</dbReference>
<gene>
    <name evidence="8" type="ORF">DFQ00_10799</name>
    <name evidence="9" type="ORF">HUB98_16655</name>
</gene>
<evidence type="ECO:0000256" key="2">
    <source>
        <dbReference type="ARBA" id="ARBA00022448"/>
    </source>
</evidence>
<comment type="subcellular location">
    <subcellularLocation>
        <location evidence="1">Cell membrane</location>
        <topology evidence="1">Multi-pass membrane protein</topology>
    </subcellularLocation>
</comment>
<evidence type="ECO:0000256" key="6">
    <source>
        <dbReference type="SAM" id="Phobius"/>
    </source>
</evidence>
<keyword evidence="4 6" id="KW-1133">Transmembrane helix</keyword>
<evidence type="ECO:0000313" key="8">
    <source>
        <dbReference type="EMBL" id="PYE48806.1"/>
    </source>
</evidence>
<evidence type="ECO:0000256" key="5">
    <source>
        <dbReference type="ARBA" id="ARBA00023136"/>
    </source>
</evidence>
<dbReference type="EMBL" id="CP054614">
    <property type="protein sequence ID" value="QKS57767.1"/>
    <property type="molecule type" value="Genomic_DNA"/>
</dbReference>
<dbReference type="GO" id="GO:0005886">
    <property type="term" value="C:plasma membrane"/>
    <property type="evidence" value="ECO:0007669"/>
    <property type="project" value="UniProtKB-SubCell"/>
</dbReference>
<evidence type="ECO:0000313" key="10">
    <source>
        <dbReference type="Proteomes" id="UP000247790"/>
    </source>
</evidence>
<proteinExistence type="predicted"/>
<dbReference type="Proteomes" id="UP000247790">
    <property type="component" value="Unassembled WGS sequence"/>
</dbReference>
<feature type="transmembrane region" description="Helical" evidence="6">
    <location>
        <begin position="317"/>
        <end position="340"/>
    </location>
</feature>
<evidence type="ECO:0000259" key="7">
    <source>
        <dbReference type="PROSITE" id="PS50850"/>
    </source>
</evidence>
<dbReference type="GO" id="GO:0022857">
    <property type="term" value="F:transmembrane transporter activity"/>
    <property type="evidence" value="ECO:0007669"/>
    <property type="project" value="InterPro"/>
</dbReference>
<feature type="transmembrane region" description="Helical" evidence="6">
    <location>
        <begin position="352"/>
        <end position="372"/>
    </location>
</feature>
<feature type="transmembrane region" description="Helical" evidence="6">
    <location>
        <begin position="81"/>
        <end position="100"/>
    </location>
</feature>
<feature type="transmembrane region" description="Helical" evidence="6">
    <location>
        <begin position="294"/>
        <end position="311"/>
    </location>
</feature>
<evidence type="ECO:0000313" key="11">
    <source>
        <dbReference type="Proteomes" id="UP000509327"/>
    </source>
</evidence>
<feature type="transmembrane region" description="Helical" evidence="6">
    <location>
        <begin position="226"/>
        <end position="249"/>
    </location>
</feature>
<name>A0A2V4WM95_PAEBA</name>
<keyword evidence="3 6" id="KW-0812">Transmembrane</keyword>
<dbReference type="Gene3D" id="1.20.1250.20">
    <property type="entry name" value="MFS general substrate transporter like domains"/>
    <property type="match status" value="2"/>
</dbReference>
<keyword evidence="2" id="KW-0813">Transport</keyword>
<dbReference type="EMBL" id="QJSW01000007">
    <property type="protein sequence ID" value="PYE48806.1"/>
    <property type="molecule type" value="Genomic_DNA"/>
</dbReference>
<feature type="transmembrane region" description="Helical" evidence="6">
    <location>
        <begin position="7"/>
        <end position="31"/>
    </location>
</feature>
<reference evidence="9 11" key="2">
    <citation type="submission" date="2020-06" db="EMBL/GenBank/DDBJ databases">
        <title>Complete genome of Paenibacillus barcinonensis KACC11450.</title>
        <authorList>
            <person name="Kim M."/>
            <person name="Park Y.-J."/>
            <person name="Shin J.-H."/>
        </authorList>
    </citation>
    <scope>NUCLEOTIDE SEQUENCE [LARGE SCALE GENOMIC DNA]</scope>
    <source>
        <strain evidence="9 11">KACC11450</strain>
    </source>
</reference>
<feature type="transmembrane region" description="Helical" evidence="6">
    <location>
        <begin position="51"/>
        <end position="72"/>
    </location>
</feature>